<gene>
    <name evidence="1" type="ORF">B9Q06_10045</name>
</gene>
<dbReference type="Proteomes" id="UP000241284">
    <property type="component" value="Unassembled WGS sequence"/>
</dbReference>
<organism evidence="1 2">
    <name type="scientific">Candidatus Marsarchaeota G2 archaeon ECH_B_2</name>
    <dbReference type="NCBI Taxonomy" id="1978160"/>
    <lineage>
        <taxon>Archaea</taxon>
        <taxon>Candidatus Marsarchaeota</taxon>
        <taxon>Candidatus Marsarchaeota group 2</taxon>
    </lineage>
</organism>
<accession>A0A2R6B6L4</accession>
<sequence>MNRKTHLAIIILAVVAGAIGGYLRIQSTTAPPLVVTATPAATGPQTGTAGVPPPSPVAVESASRYVDAGCTSGVEAYNATYTLTPPSEAPTSNWLLAFAVPYNTTATYYYSVETNNTGGAVAASIVDGLIAYTAWGNSTVGSPAPVNTTGTLGPGIYEFQVSDLPLNYYTSRVTSEFKLTYKPTSQTATCGHTSHTTAEATLWVSPTSTSTQSWSYPFFVPNNTVGSVTIDYTSNTSLGVSLTQLLNLNGTVYPNTLTPYPYTNTHGNITFTDLEPGIYVIQLQALSTAAATVQVEVTATYHEN</sequence>
<protein>
    <submittedName>
        <fullName evidence="1">Uncharacterized protein</fullName>
    </submittedName>
</protein>
<evidence type="ECO:0000313" key="2">
    <source>
        <dbReference type="Proteomes" id="UP000241284"/>
    </source>
</evidence>
<evidence type="ECO:0000313" key="1">
    <source>
        <dbReference type="EMBL" id="PSN94222.1"/>
    </source>
</evidence>
<comment type="caution">
    <text evidence="1">The sequence shown here is derived from an EMBL/GenBank/DDBJ whole genome shotgun (WGS) entry which is preliminary data.</text>
</comment>
<reference evidence="1 2" key="1">
    <citation type="submission" date="2017-04" db="EMBL/GenBank/DDBJ databases">
        <title>Novel microbial lineages endemic to geothermal iron-oxide mats fill important gaps in the evolutionary history of Archaea.</title>
        <authorList>
            <person name="Jay Z.J."/>
            <person name="Beam J.P."/>
            <person name="Dlakic M."/>
            <person name="Rusch D.B."/>
            <person name="Kozubal M.A."/>
            <person name="Inskeep W.P."/>
        </authorList>
    </citation>
    <scope>NUCLEOTIDE SEQUENCE [LARGE SCALE GENOMIC DNA]</scope>
    <source>
        <strain evidence="1">ECH_B_2</strain>
    </source>
</reference>
<dbReference type="EMBL" id="NEXH01000029">
    <property type="protein sequence ID" value="PSN94222.1"/>
    <property type="molecule type" value="Genomic_DNA"/>
</dbReference>
<proteinExistence type="predicted"/>
<dbReference type="AlphaFoldDB" id="A0A2R6B6L4"/>
<name>A0A2R6B6L4_9ARCH</name>